<dbReference type="Gene3D" id="2.40.170.20">
    <property type="entry name" value="TonB-dependent receptor, beta-barrel domain"/>
    <property type="match status" value="1"/>
</dbReference>
<proteinExistence type="predicted"/>
<sequence>MTGLRYGDFVQLLSNGQVFPIPEMTTFNLSVDYNFDMIGDIDSRIRFGMNNVQDERAPLADDSFGYFADQHRDLGRYYYVDLRFRLL</sequence>
<keyword evidence="2" id="KW-0472">Membrane</keyword>
<gene>
    <name evidence="4" type="ORF">ABR72_00295</name>
</gene>
<comment type="caution">
    <text evidence="4">The sequence shown here is derived from an EMBL/GenBank/DDBJ whole genome shotgun (WGS) entry which is preliminary data.</text>
</comment>
<dbReference type="SUPFAM" id="SSF56935">
    <property type="entry name" value="Porins"/>
    <property type="match status" value="1"/>
</dbReference>
<organism evidence="4 5">
    <name type="scientific">OM182 bacterium BACL3 MAG-120920-bin41</name>
    <dbReference type="NCBI Taxonomy" id="1655580"/>
    <lineage>
        <taxon>Bacteria</taxon>
        <taxon>Pseudomonadati</taxon>
        <taxon>Pseudomonadota</taxon>
        <taxon>Gammaproteobacteria</taxon>
        <taxon>OMG group</taxon>
        <taxon>OM182 clade</taxon>
    </lineage>
</organism>
<comment type="subcellular location">
    <subcellularLocation>
        <location evidence="1">Cell outer membrane</location>
    </subcellularLocation>
</comment>
<keyword evidence="3" id="KW-0998">Cell outer membrane</keyword>
<accession>A0A0R2T3T3</accession>
<dbReference type="EMBL" id="LIBE01000258">
    <property type="protein sequence ID" value="KRO81767.1"/>
    <property type="molecule type" value="Genomic_DNA"/>
</dbReference>
<evidence type="ECO:0000313" key="5">
    <source>
        <dbReference type="Proteomes" id="UP000051547"/>
    </source>
</evidence>
<protein>
    <submittedName>
        <fullName evidence="4">Uncharacterized protein</fullName>
    </submittedName>
</protein>
<dbReference type="AlphaFoldDB" id="A0A0R2T3T3"/>
<evidence type="ECO:0000256" key="3">
    <source>
        <dbReference type="ARBA" id="ARBA00023237"/>
    </source>
</evidence>
<dbReference type="InterPro" id="IPR036942">
    <property type="entry name" value="Beta-barrel_TonB_sf"/>
</dbReference>
<evidence type="ECO:0000256" key="1">
    <source>
        <dbReference type="ARBA" id="ARBA00004442"/>
    </source>
</evidence>
<dbReference type="Proteomes" id="UP000051547">
    <property type="component" value="Unassembled WGS sequence"/>
</dbReference>
<evidence type="ECO:0000313" key="4">
    <source>
        <dbReference type="EMBL" id="KRO81767.1"/>
    </source>
</evidence>
<evidence type="ECO:0000256" key="2">
    <source>
        <dbReference type="ARBA" id="ARBA00023136"/>
    </source>
</evidence>
<name>A0A0R2T3T3_9GAMM</name>
<reference evidence="4 5" key="1">
    <citation type="submission" date="2015-10" db="EMBL/GenBank/DDBJ databases">
        <title>Metagenome-Assembled Genomes uncover a global brackish microbiome.</title>
        <authorList>
            <person name="Hugerth L.W."/>
            <person name="Larsson J."/>
            <person name="Alneberg J."/>
            <person name="Lindh M.V."/>
            <person name="Legrand C."/>
            <person name="Pinhassi J."/>
            <person name="Andersson A.F."/>
        </authorList>
    </citation>
    <scope>NUCLEOTIDE SEQUENCE [LARGE SCALE GENOMIC DNA]</scope>
    <source>
        <strain evidence="4">BACL4 MAG-120920-bin41</strain>
    </source>
</reference>
<dbReference type="GO" id="GO:0009279">
    <property type="term" value="C:cell outer membrane"/>
    <property type="evidence" value="ECO:0007669"/>
    <property type="project" value="UniProtKB-SubCell"/>
</dbReference>